<dbReference type="AlphaFoldDB" id="Q88I56"/>
<name>Q88I56_PSEPK</name>
<keyword evidence="2" id="KW-1185">Reference proteome</keyword>
<proteinExistence type="predicted"/>
<accession>Q88I56</accession>
<organism evidence="1 2">
    <name type="scientific">Pseudomonas putida (strain ATCC 47054 / DSM 6125 / CFBP 8728 / NCIMB 11950 / KT2440)</name>
    <dbReference type="NCBI Taxonomy" id="160488"/>
    <lineage>
        <taxon>Bacteria</taxon>
        <taxon>Pseudomonadati</taxon>
        <taxon>Pseudomonadota</taxon>
        <taxon>Gammaproteobacteria</taxon>
        <taxon>Pseudomonadales</taxon>
        <taxon>Pseudomonadaceae</taxon>
        <taxon>Pseudomonas</taxon>
    </lineage>
</organism>
<reference evidence="1 2" key="1">
    <citation type="journal article" date="2002" name="Environ. Microbiol.">
        <title>Complete genome sequence and comparative analysis of the metabolically versatile Pseudomonas putida KT2440.</title>
        <authorList>
            <person name="Nelson K.E."/>
            <person name="Weinel C."/>
            <person name="Paulsen I.T."/>
            <person name="Dodson R.J."/>
            <person name="Hilbert H."/>
            <person name="Martins dos Santos V.A."/>
            <person name="Fouts D.E."/>
            <person name="Gill S.R."/>
            <person name="Pop M."/>
            <person name="Holmes M."/>
            <person name="Brinkac L."/>
            <person name="Beanan M."/>
            <person name="DeBoy R.T."/>
            <person name="Daugherty S."/>
            <person name="Kolonay J."/>
            <person name="Madupu R."/>
            <person name="Nelson W."/>
            <person name="White O."/>
            <person name="Peterson J."/>
            <person name="Khouri H."/>
            <person name="Hance I."/>
            <person name="Chris Lee P."/>
            <person name="Holtzapple E."/>
            <person name="Scanlan D."/>
            <person name="Tran K."/>
            <person name="Moazzez A."/>
            <person name="Utterback T."/>
            <person name="Rizzo M."/>
            <person name="Lee K."/>
            <person name="Kosack D."/>
            <person name="Moestl D."/>
            <person name="Wedler H."/>
            <person name="Lauber J."/>
            <person name="Stjepandic D."/>
            <person name="Hoheisel J."/>
            <person name="Straetz M."/>
            <person name="Heim S."/>
            <person name="Kiewitz C."/>
            <person name="Eisen J.A."/>
            <person name="Timmis K.N."/>
            <person name="Dusterhoft A."/>
            <person name="Tummler B."/>
            <person name="Fraser C.M."/>
        </authorList>
    </citation>
    <scope>NUCLEOTIDE SEQUENCE [LARGE SCALE GENOMIC DNA]</scope>
    <source>
        <strain evidence="2">ATCC 47054 / DSM 6125 / CFBP 8728 / NCIMB 11950 / KT2440</strain>
    </source>
</reference>
<dbReference type="HOGENOM" id="CLU_088489_0_0_6"/>
<dbReference type="EMBL" id="AE015451">
    <property type="protein sequence ID" value="AAN68753.1"/>
    <property type="molecule type" value="Genomic_DNA"/>
</dbReference>
<dbReference type="OrthoDB" id="6192874at2"/>
<evidence type="ECO:0000313" key="1">
    <source>
        <dbReference type="EMBL" id="AAN68753.1"/>
    </source>
</evidence>
<dbReference type="STRING" id="160488.PP_3145"/>
<dbReference type="PhylomeDB" id="Q88I56"/>
<protein>
    <recommendedName>
        <fullName evidence="3">DUF3313 domain-containing protein</fullName>
    </recommendedName>
</protein>
<evidence type="ECO:0008006" key="3">
    <source>
        <dbReference type="Google" id="ProtNLM"/>
    </source>
</evidence>
<dbReference type="PaxDb" id="160488-PP_3145"/>
<reference evidence="1 2" key="2">
    <citation type="journal article" date="2016" name="Environ. Microbiol.">
        <title>The revisited genome of Pseudomonas putida KT2440 enlightens its value as a robust metabolic chassis.</title>
        <authorList>
            <person name="Belda E."/>
            <person name="van Heck R.G."/>
            <person name="Lopez-Sanchez M.J."/>
            <person name="Cruveiller S."/>
            <person name="Barbe V."/>
            <person name="Fraser C."/>
            <person name="Klenk H.P."/>
            <person name="Petersen J."/>
            <person name="Morgat A."/>
            <person name="Nikel P.I."/>
            <person name="Vallenet D."/>
            <person name="Rouy Z."/>
            <person name="Sekowska A."/>
            <person name="Martins Dos Santos V.A."/>
            <person name="de Lorenzo V."/>
            <person name="Danchin A."/>
            <person name="Medigue C."/>
        </authorList>
    </citation>
    <scope>NUCLEOTIDE SEQUENCE [LARGE SCALE GENOMIC DNA]</scope>
    <source>
        <strain evidence="2">ATCC 47054 / DSM 6125 / CFBP 8728 / NCIMB 11950 / KT2440</strain>
    </source>
</reference>
<dbReference type="KEGG" id="ppu:PP_3145"/>
<dbReference type="BioCyc" id="PPUT160488:G1G01-3364-MONOMER"/>
<gene>
    <name evidence="1" type="ordered locus">PP_3145</name>
</gene>
<dbReference type="eggNOG" id="ENOG5032VJD">
    <property type="taxonomic scope" value="Bacteria"/>
</dbReference>
<evidence type="ECO:0000313" key="2">
    <source>
        <dbReference type="Proteomes" id="UP000000556"/>
    </source>
</evidence>
<sequence length="273" mass="29885">MSGQQRLQRPSGRATHCVLFKEDYPVHWPTASHLLALLRPTSHGCLFIMKSLPRITLLCAALLAVAACSSNRVDPKDYSGFLKDYSRLQEAKSPSGDPVMRWIDPKVNINQYSKVFVEPSQFYPKPQPTAVISQQTLQEITRYFNEALRREMASVMPLAKGPGPGVIVVRPAITAVSTSNEGLRPYEVIPIALIAAGVNTAMGGRDQDVDVGVEAAFLDGSSQKVLAQVVRKGAGQELENDTQKLTLNDVKPVLDGWAKDMRASFLAAKQKGR</sequence>
<dbReference type="InterPro" id="IPR021747">
    <property type="entry name" value="DUF3313"/>
</dbReference>
<dbReference type="Proteomes" id="UP000000556">
    <property type="component" value="Chromosome"/>
</dbReference>
<dbReference type="PATRIC" id="fig|160488.4.peg.3339"/>
<dbReference type="Pfam" id="PF11769">
    <property type="entry name" value="DUF3313"/>
    <property type="match status" value="1"/>
</dbReference>